<dbReference type="Proteomes" id="UP000735302">
    <property type="component" value="Unassembled WGS sequence"/>
</dbReference>
<protein>
    <submittedName>
        <fullName evidence="2">Uncharacterized protein</fullName>
    </submittedName>
</protein>
<proteinExistence type="predicted"/>
<name>A0AAV3YCQ2_9GAST</name>
<dbReference type="AlphaFoldDB" id="A0AAV3YCQ2"/>
<evidence type="ECO:0000313" key="2">
    <source>
        <dbReference type="EMBL" id="GFN80282.1"/>
    </source>
</evidence>
<evidence type="ECO:0000256" key="1">
    <source>
        <dbReference type="SAM" id="MobiDB-lite"/>
    </source>
</evidence>
<feature type="region of interest" description="Disordered" evidence="1">
    <location>
        <begin position="61"/>
        <end position="83"/>
    </location>
</feature>
<feature type="compositionally biased region" description="Basic and acidic residues" evidence="1">
    <location>
        <begin position="64"/>
        <end position="74"/>
    </location>
</feature>
<evidence type="ECO:0000313" key="3">
    <source>
        <dbReference type="Proteomes" id="UP000735302"/>
    </source>
</evidence>
<dbReference type="EMBL" id="BLXT01000816">
    <property type="protein sequence ID" value="GFN80282.1"/>
    <property type="molecule type" value="Genomic_DNA"/>
</dbReference>
<gene>
    <name evidence="2" type="ORF">PoB_000678800</name>
</gene>
<comment type="caution">
    <text evidence="2">The sequence shown here is derived from an EMBL/GenBank/DDBJ whole genome shotgun (WGS) entry which is preliminary data.</text>
</comment>
<reference evidence="2 3" key="1">
    <citation type="journal article" date="2021" name="Elife">
        <title>Chloroplast acquisition without the gene transfer in kleptoplastic sea slugs, Plakobranchus ocellatus.</title>
        <authorList>
            <person name="Maeda T."/>
            <person name="Takahashi S."/>
            <person name="Yoshida T."/>
            <person name="Shimamura S."/>
            <person name="Takaki Y."/>
            <person name="Nagai Y."/>
            <person name="Toyoda A."/>
            <person name="Suzuki Y."/>
            <person name="Arimoto A."/>
            <person name="Ishii H."/>
            <person name="Satoh N."/>
            <person name="Nishiyama T."/>
            <person name="Hasebe M."/>
            <person name="Maruyama T."/>
            <person name="Minagawa J."/>
            <person name="Obokata J."/>
            <person name="Shigenobu S."/>
        </authorList>
    </citation>
    <scope>NUCLEOTIDE SEQUENCE [LARGE SCALE GENOMIC DNA]</scope>
</reference>
<keyword evidence="3" id="KW-1185">Reference proteome</keyword>
<accession>A0AAV3YCQ2</accession>
<sequence>MVISGFKALRQAGRRWRGSNPQCLDLSEKFSNLSTVHRQQVASKLAQKSEGIYSCVGFQPITDNRPEEGSDSRSGRGFRPSRVASDKWGHDITVFDCQRSCVPKGTWLLN</sequence>
<organism evidence="2 3">
    <name type="scientific">Plakobranchus ocellatus</name>
    <dbReference type="NCBI Taxonomy" id="259542"/>
    <lineage>
        <taxon>Eukaryota</taxon>
        <taxon>Metazoa</taxon>
        <taxon>Spiralia</taxon>
        <taxon>Lophotrochozoa</taxon>
        <taxon>Mollusca</taxon>
        <taxon>Gastropoda</taxon>
        <taxon>Heterobranchia</taxon>
        <taxon>Euthyneura</taxon>
        <taxon>Panpulmonata</taxon>
        <taxon>Sacoglossa</taxon>
        <taxon>Placobranchoidea</taxon>
        <taxon>Plakobranchidae</taxon>
        <taxon>Plakobranchus</taxon>
    </lineage>
</organism>